<gene>
    <name evidence="2" type="ORF">ILYODFUR_017509</name>
</gene>
<accession>A0ABV0SZB1</accession>
<feature type="region of interest" description="Disordered" evidence="1">
    <location>
        <begin position="42"/>
        <end position="61"/>
    </location>
</feature>
<comment type="caution">
    <text evidence="2">The sequence shown here is derived from an EMBL/GenBank/DDBJ whole genome shotgun (WGS) entry which is preliminary data.</text>
</comment>
<name>A0ABV0SZB1_9TELE</name>
<dbReference type="EMBL" id="JAHRIQ010013239">
    <property type="protein sequence ID" value="MEQ2225446.1"/>
    <property type="molecule type" value="Genomic_DNA"/>
</dbReference>
<evidence type="ECO:0000256" key="1">
    <source>
        <dbReference type="SAM" id="MobiDB-lite"/>
    </source>
</evidence>
<reference evidence="2 3" key="1">
    <citation type="submission" date="2021-06" db="EMBL/GenBank/DDBJ databases">
        <authorList>
            <person name="Palmer J.M."/>
        </authorList>
    </citation>
    <scope>NUCLEOTIDE SEQUENCE [LARGE SCALE GENOMIC DNA]</scope>
    <source>
        <strain evidence="3">if_2019</strain>
        <tissue evidence="2">Muscle</tissue>
    </source>
</reference>
<keyword evidence="3" id="KW-1185">Reference proteome</keyword>
<evidence type="ECO:0000313" key="3">
    <source>
        <dbReference type="Proteomes" id="UP001482620"/>
    </source>
</evidence>
<proteinExistence type="predicted"/>
<protein>
    <submittedName>
        <fullName evidence="2">Uncharacterized protein</fullName>
    </submittedName>
</protein>
<evidence type="ECO:0000313" key="2">
    <source>
        <dbReference type="EMBL" id="MEQ2225446.1"/>
    </source>
</evidence>
<organism evidence="2 3">
    <name type="scientific">Ilyodon furcidens</name>
    <name type="common">goldbreast splitfin</name>
    <dbReference type="NCBI Taxonomy" id="33524"/>
    <lineage>
        <taxon>Eukaryota</taxon>
        <taxon>Metazoa</taxon>
        <taxon>Chordata</taxon>
        <taxon>Craniata</taxon>
        <taxon>Vertebrata</taxon>
        <taxon>Euteleostomi</taxon>
        <taxon>Actinopterygii</taxon>
        <taxon>Neopterygii</taxon>
        <taxon>Teleostei</taxon>
        <taxon>Neoteleostei</taxon>
        <taxon>Acanthomorphata</taxon>
        <taxon>Ovalentaria</taxon>
        <taxon>Atherinomorphae</taxon>
        <taxon>Cyprinodontiformes</taxon>
        <taxon>Goodeidae</taxon>
        <taxon>Ilyodon</taxon>
    </lineage>
</organism>
<dbReference type="Proteomes" id="UP001482620">
    <property type="component" value="Unassembled WGS sequence"/>
</dbReference>
<sequence>MIIRRSIRGRIASTSMPECFAYSGFKSSQRLCLVTDRFQTLEEPGSSSSWQSTSLGTPSPHARILSTLQSSTSLGSQKLQVDP</sequence>